<evidence type="ECO:0000256" key="5">
    <source>
        <dbReference type="ARBA" id="ARBA00049091"/>
    </source>
</evidence>
<dbReference type="InterPro" id="IPR000889">
    <property type="entry name" value="Glutathione_peroxidase"/>
</dbReference>
<comment type="caution">
    <text evidence="9">The sequence shown here is derived from an EMBL/GenBank/DDBJ whole genome shotgun (WGS) entry which is preliminary data.</text>
</comment>
<accession>A0A9P6W8V6</accession>
<evidence type="ECO:0000256" key="2">
    <source>
        <dbReference type="ARBA" id="ARBA00022559"/>
    </source>
</evidence>
<dbReference type="PRINTS" id="PR01011">
    <property type="entry name" value="GLUTPROXDASE"/>
</dbReference>
<comment type="catalytic activity">
    <reaction evidence="5">
        <text>a hydroperoxide + [thioredoxin]-dithiol = an alcohol + [thioredoxin]-disulfide + H2O</text>
        <dbReference type="Rhea" id="RHEA:62620"/>
        <dbReference type="Rhea" id="RHEA-COMP:10698"/>
        <dbReference type="Rhea" id="RHEA-COMP:10700"/>
        <dbReference type="ChEBI" id="CHEBI:15377"/>
        <dbReference type="ChEBI" id="CHEBI:29950"/>
        <dbReference type="ChEBI" id="CHEBI:30879"/>
        <dbReference type="ChEBI" id="CHEBI:35924"/>
        <dbReference type="ChEBI" id="CHEBI:50058"/>
        <dbReference type="EC" id="1.11.1.24"/>
    </reaction>
</comment>
<protein>
    <recommendedName>
        <fullName evidence="6">Glutathione peroxidase</fullName>
    </recommendedName>
</protein>
<name>A0A9P6W8V6_RHOMI</name>
<organism evidence="9 10">
    <name type="scientific">Rhodotorula mucilaginosa</name>
    <name type="common">Yeast</name>
    <name type="synonym">Rhodotorula rubra</name>
    <dbReference type="NCBI Taxonomy" id="5537"/>
    <lineage>
        <taxon>Eukaryota</taxon>
        <taxon>Fungi</taxon>
        <taxon>Dikarya</taxon>
        <taxon>Basidiomycota</taxon>
        <taxon>Pucciniomycotina</taxon>
        <taxon>Microbotryomycetes</taxon>
        <taxon>Sporidiobolales</taxon>
        <taxon>Sporidiobolaceae</taxon>
        <taxon>Rhodotorula</taxon>
    </lineage>
</organism>
<keyword evidence="4 6" id="KW-0560">Oxidoreductase</keyword>
<dbReference type="OrthoDB" id="446890at2759"/>
<dbReference type="GO" id="GO:0140824">
    <property type="term" value="F:thioredoxin-dependent peroxiredoxin activity"/>
    <property type="evidence" value="ECO:0007669"/>
    <property type="project" value="UniProtKB-EC"/>
</dbReference>
<evidence type="ECO:0000256" key="3">
    <source>
        <dbReference type="ARBA" id="ARBA00022862"/>
    </source>
</evidence>
<comment type="similarity">
    <text evidence="1 6">Belongs to the glutathione peroxidase family.</text>
</comment>
<dbReference type="Proteomes" id="UP000777482">
    <property type="component" value="Unassembled WGS sequence"/>
</dbReference>
<keyword evidence="10" id="KW-1185">Reference proteome</keyword>
<proteinExistence type="inferred from homology"/>
<dbReference type="InterPro" id="IPR013766">
    <property type="entry name" value="Thioredoxin_domain"/>
</dbReference>
<evidence type="ECO:0000259" key="8">
    <source>
        <dbReference type="PROSITE" id="PS51352"/>
    </source>
</evidence>
<dbReference type="PROSITE" id="PS51352">
    <property type="entry name" value="THIOREDOXIN_2"/>
    <property type="match status" value="1"/>
</dbReference>
<dbReference type="CDD" id="cd00340">
    <property type="entry name" value="GSH_Peroxidase"/>
    <property type="match status" value="1"/>
</dbReference>
<feature type="domain" description="Thioredoxin" evidence="8">
    <location>
        <begin position="56"/>
        <end position="255"/>
    </location>
</feature>
<evidence type="ECO:0000256" key="1">
    <source>
        <dbReference type="ARBA" id="ARBA00006926"/>
    </source>
</evidence>
<evidence type="ECO:0000313" key="9">
    <source>
        <dbReference type="EMBL" id="KAG0667589.1"/>
    </source>
</evidence>
<dbReference type="PANTHER" id="PTHR11592">
    <property type="entry name" value="GLUTATHIONE PEROXIDASE"/>
    <property type="match status" value="1"/>
</dbReference>
<dbReference type="EMBL" id="PUHQ01000001">
    <property type="protein sequence ID" value="KAG0667589.1"/>
    <property type="molecule type" value="Genomic_DNA"/>
</dbReference>
<reference evidence="9 10" key="1">
    <citation type="submission" date="2020-11" db="EMBL/GenBank/DDBJ databases">
        <title>Kefir isolates.</title>
        <authorList>
            <person name="Marcisauskas S."/>
            <person name="Kim Y."/>
            <person name="Blasche S."/>
        </authorList>
    </citation>
    <scope>NUCLEOTIDE SEQUENCE [LARGE SCALE GENOMIC DNA]</scope>
    <source>
        <strain evidence="9 10">KR</strain>
    </source>
</reference>
<dbReference type="FunFam" id="3.40.30.10:FF:000010">
    <property type="entry name" value="Glutathione peroxidase"/>
    <property type="match status" value="1"/>
</dbReference>
<dbReference type="InterPro" id="IPR036249">
    <property type="entry name" value="Thioredoxin-like_sf"/>
</dbReference>
<feature type="compositionally biased region" description="Polar residues" evidence="7">
    <location>
        <begin position="47"/>
        <end position="72"/>
    </location>
</feature>
<evidence type="ECO:0000256" key="4">
    <source>
        <dbReference type="ARBA" id="ARBA00023002"/>
    </source>
</evidence>
<dbReference type="Gene3D" id="3.40.30.10">
    <property type="entry name" value="Glutaredoxin"/>
    <property type="match status" value="1"/>
</dbReference>
<keyword evidence="3" id="KW-0049">Antioxidant</keyword>
<sequence length="258" mass="28062">MLTRPATLLATVARPHNAQNAALLPAHLARYAHTSATKACQHIDGAQHTSGYPPSTFPGTPATQNTIPTPSGRSPHHLSRSCPLTLLLPPYTAMTSVASFYDLKAEKPSGEKINFADYHGKVVLCANVATRCGFTPQFTGLEELNQKYKDKGLVVLGFPSDQFGHQNPEDDAETGAICQRNHGVSFPLLKKSDVNGSNTNEVFKYLKPRAKGLLGERINWNFTKFLVNKRGEVVHRYAPTTKPESIAADIEKALAESA</sequence>
<evidence type="ECO:0000313" key="10">
    <source>
        <dbReference type="Proteomes" id="UP000777482"/>
    </source>
</evidence>
<feature type="region of interest" description="Disordered" evidence="7">
    <location>
        <begin position="45"/>
        <end position="79"/>
    </location>
</feature>
<dbReference type="SUPFAM" id="SSF52833">
    <property type="entry name" value="Thioredoxin-like"/>
    <property type="match status" value="1"/>
</dbReference>
<keyword evidence="2 6" id="KW-0575">Peroxidase</keyword>
<dbReference type="PROSITE" id="PS51355">
    <property type="entry name" value="GLUTATHIONE_PEROXID_3"/>
    <property type="match status" value="1"/>
</dbReference>
<dbReference type="PANTHER" id="PTHR11592:SF78">
    <property type="entry name" value="GLUTATHIONE PEROXIDASE"/>
    <property type="match status" value="1"/>
</dbReference>
<gene>
    <name evidence="9" type="ORF">C6P46_000126</name>
</gene>
<dbReference type="GO" id="GO:0034599">
    <property type="term" value="P:cellular response to oxidative stress"/>
    <property type="evidence" value="ECO:0007669"/>
    <property type="project" value="TreeGrafter"/>
</dbReference>
<evidence type="ECO:0000256" key="6">
    <source>
        <dbReference type="RuleBase" id="RU000499"/>
    </source>
</evidence>
<dbReference type="Pfam" id="PF00255">
    <property type="entry name" value="GSHPx"/>
    <property type="match status" value="1"/>
</dbReference>
<dbReference type="AlphaFoldDB" id="A0A9P6W8V6"/>
<evidence type="ECO:0000256" key="7">
    <source>
        <dbReference type="SAM" id="MobiDB-lite"/>
    </source>
</evidence>